<feature type="domain" description="HAT C-terminal dimerisation" evidence="1">
    <location>
        <begin position="1"/>
        <end position="66"/>
    </location>
</feature>
<accession>A0A815VDE3</accession>
<proteinExistence type="predicted"/>
<sequence>MNVLIYWNDNKLLYPTLYQIAKRVLSIPATNTSIERLFSDSGNTITNRRTRLQTSKVNQLLFIRRNVSLLRELFPPSIEQVKKRKNSSTSVTPMKRRKYSIDKHVDIDLSQEYDDMDAPEEDYIDDVSFEHGINRMSQEDDADHEFQYNLDDNLDGNYEEGSYVIND</sequence>
<dbReference type="InterPro" id="IPR008906">
    <property type="entry name" value="HATC_C_dom"/>
</dbReference>
<evidence type="ECO:0000259" key="1">
    <source>
        <dbReference type="Pfam" id="PF05699"/>
    </source>
</evidence>
<evidence type="ECO:0000313" key="4">
    <source>
        <dbReference type="Proteomes" id="UP000663828"/>
    </source>
</evidence>
<dbReference type="EMBL" id="CAJNOR010004895">
    <property type="protein sequence ID" value="CAF1533786.1"/>
    <property type="molecule type" value="Genomic_DNA"/>
</dbReference>
<dbReference type="InterPro" id="IPR012337">
    <property type="entry name" value="RNaseH-like_sf"/>
</dbReference>
<protein>
    <recommendedName>
        <fullName evidence="1">HAT C-terminal dimerisation domain-containing protein</fullName>
    </recommendedName>
</protein>
<evidence type="ECO:0000313" key="5">
    <source>
        <dbReference type="Proteomes" id="UP000663852"/>
    </source>
</evidence>
<dbReference type="PANTHER" id="PTHR47611">
    <property type="entry name" value="HAT DIMERISATION DOMAIN, C-TERMINAL"/>
    <property type="match status" value="1"/>
</dbReference>
<dbReference type="PANTHER" id="PTHR47611:SF1">
    <property type="entry name" value="CCHC-TYPE DOMAIN-CONTAINING PROTEIN"/>
    <property type="match status" value="1"/>
</dbReference>
<reference evidence="2" key="1">
    <citation type="submission" date="2021-02" db="EMBL/GenBank/DDBJ databases">
        <authorList>
            <person name="Nowell W R."/>
        </authorList>
    </citation>
    <scope>NUCLEOTIDE SEQUENCE</scope>
</reference>
<dbReference type="GO" id="GO:0046983">
    <property type="term" value="F:protein dimerization activity"/>
    <property type="evidence" value="ECO:0007669"/>
    <property type="project" value="InterPro"/>
</dbReference>
<dbReference type="Pfam" id="PF05699">
    <property type="entry name" value="Dimer_Tnp_hAT"/>
    <property type="match status" value="1"/>
</dbReference>
<gene>
    <name evidence="2" type="ORF">EDS130_LOCUS44569</name>
    <name evidence="3" type="ORF">XAT740_LOCUS41667</name>
</gene>
<dbReference type="AlphaFoldDB" id="A0A815VDE3"/>
<keyword evidence="4" id="KW-1185">Reference proteome</keyword>
<dbReference type="SUPFAM" id="SSF53098">
    <property type="entry name" value="Ribonuclease H-like"/>
    <property type="match status" value="1"/>
</dbReference>
<organism evidence="2 5">
    <name type="scientific">Adineta ricciae</name>
    <name type="common">Rotifer</name>
    <dbReference type="NCBI Taxonomy" id="249248"/>
    <lineage>
        <taxon>Eukaryota</taxon>
        <taxon>Metazoa</taxon>
        <taxon>Spiralia</taxon>
        <taxon>Gnathifera</taxon>
        <taxon>Rotifera</taxon>
        <taxon>Eurotatoria</taxon>
        <taxon>Bdelloidea</taxon>
        <taxon>Adinetida</taxon>
        <taxon>Adinetidae</taxon>
        <taxon>Adineta</taxon>
    </lineage>
</organism>
<evidence type="ECO:0000313" key="2">
    <source>
        <dbReference type="EMBL" id="CAF1530972.1"/>
    </source>
</evidence>
<name>A0A815VDE3_ADIRI</name>
<dbReference type="Proteomes" id="UP000663852">
    <property type="component" value="Unassembled WGS sequence"/>
</dbReference>
<comment type="caution">
    <text evidence="2">The sequence shown here is derived from an EMBL/GenBank/DDBJ whole genome shotgun (WGS) entry which is preliminary data.</text>
</comment>
<evidence type="ECO:0000313" key="3">
    <source>
        <dbReference type="EMBL" id="CAF1533786.1"/>
    </source>
</evidence>
<dbReference type="OrthoDB" id="10023994at2759"/>
<dbReference type="Proteomes" id="UP000663828">
    <property type="component" value="Unassembled WGS sequence"/>
</dbReference>
<dbReference type="EMBL" id="CAJNOJ010000880">
    <property type="protein sequence ID" value="CAF1530972.1"/>
    <property type="molecule type" value="Genomic_DNA"/>
</dbReference>